<gene>
    <name evidence="15" type="ORF">V1264_002158</name>
</gene>
<keyword evidence="16" id="KW-1185">Reference proteome</keyword>
<evidence type="ECO:0000256" key="5">
    <source>
        <dbReference type="ARBA" id="ARBA00022673"/>
    </source>
</evidence>
<reference evidence="15 16" key="1">
    <citation type="submission" date="2024-02" db="EMBL/GenBank/DDBJ databases">
        <title>Chromosome-scale genome assembly of the rough periwinkle Littorina saxatilis.</title>
        <authorList>
            <person name="De Jode A."/>
            <person name="Faria R."/>
            <person name="Formenti G."/>
            <person name="Sims Y."/>
            <person name="Smith T.P."/>
            <person name="Tracey A."/>
            <person name="Wood J.M.D."/>
            <person name="Zagrodzka Z.B."/>
            <person name="Johannesson K."/>
            <person name="Butlin R.K."/>
            <person name="Leder E.H."/>
        </authorList>
    </citation>
    <scope>NUCLEOTIDE SEQUENCE [LARGE SCALE GENOMIC DNA]</scope>
    <source>
        <strain evidence="15">Snail1</strain>
        <tissue evidence="15">Muscle</tissue>
    </source>
</reference>
<evidence type="ECO:0000256" key="9">
    <source>
        <dbReference type="ARBA" id="ARBA00022989"/>
    </source>
</evidence>
<keyword evidence="2" id="KW-0813">Transport</keyword>
<keyword evidence="9 13" id="KW-1133">Transmembrane helix</keyword>
<comment type="caution">
    <text evidence="15">The sequence shown here is derived from an EMBL/GenBank/DDBJ whole genome shotgun (WGS) entry which is preliminary data.</text>
</comment>
<protein>
    <recommendedName>
        <fullName evidence="14">Ion transport domain-containing protein</fullName>
    </recommendedName>
</protein>
<sequence length="710" mass="80545">MDGHSQSRERHSKLDLVDKLKTEIIEENKEEALSLISQLDGNSLEIFEKNTNDGERIVMDILHNAAVCSKHPEILEKLVERFPDLLTMARTETCTETCTETFKGLTVLHTLVSNGDTETVKRVMALASIEEREKLLSTCYTGSMFKGMAMVGQLPLTIAALTMDREMVLLLAKECKADLKQKNSRGDNVLHSIIWYSNFYPEKEEDLRQIMEFLHDEFIEKLVAGPPGAVWFTEDDMGFTPLKLAARLCHAKLFNFILNIKGVYCHLNEHHGMFDHPSYDITEIDSAATCPANKQPESVQALRNQVAPAGEPGENSGTSNGKVGGCLSDWHGDKSVLEILYELAPEKSIPILKHPVVRNVLEAKFWNYFRWSVCCLFYFAMMISLPIFFASSKIQVMCYKLLSEQIATSDPSKCPFWYFYVVPEIQVLTASIGIVCFSVITLLSEIPRCQKGSHRTRHWMFRLSLVGYAICLTASSIWYWFGGTADYLLIIGVLLGIPSVIFFFRPYEGFSFFFVILHRVLLGDMFRFAFLMAYALLFSSLTMTIVFARFDGHSPTEFRDIFRSSITMFRLLIGLTEADVLYDAPEPWLAIILFGMFVLIAHVLLLNALIAQMTHTIANISQDLEFYFMRERLSVYLFIEASLPSSSARGVGKAMSTGRFVRKIEPDLSLGLSHGIVKSLFLMLMSLNWSIQRRVILLCAAVRNSFRNLR</sequence>
<dbReference type="GO" id="GO:0005886">
    <property type="term" value="C:plasma membrane"/>
    <property type="evidence" value="ECO:0007669"/>
    <property type="project" value="UniProtKB-SubCell"/>
</dbReference>
<evidence type="ECO:0000313" key="16">
    <source>
        <dbReference type="Proteomes" id="UP001374579"/>
    </source>
</evidence>
<evidence type="ECO:0000256" key="13">
    <source>
        <dbReference type="SAM" id="Phobius"/>
    </source>
</evidence>
<feature type="transmembrane region" description="Helical" evidence="13">
    <location>
        <begin position="368"/>
        <end position="389"/>
    </location>
</feature>
<dbReference type="InterPro" id="IPR024862">
    <property type="entry name" value="TRPV"/>
</dbReference>
<evidence type="ECO:0000256" key="11">
    <source>
        <dbReference type="ARBA" id="ARBA00023136"/>
    </source>
</evidence>
<evidence type="ECO:0000256" key="7">
    <source>
        <dbReference type="ARBA" id="ARBA00022737"/>
    </source>
</evidence>
<evidence type="ECO:0000256" key="12">
    <source>
        <dbReference type="ARBA" id="ARBA00023303"/>
    </source>
</evidence>
<feature type="transmembrane region" description="Helical" evidence="13">
    <location>
        <begin position="588"/>
        <end position="610"/>
    </location>
</feature>
<evidence type="ECO:0000256" key="6">
    <source>
        <dbReference type="ARBA" id="ARBA00022692"/>
    </source>
</evidence>
<keyword evidence="4" id="KW-0109">Calcium transport</keyword>
<feature type="transmembrane region" description="Helical" evidence="13">
    <location>
        <begin position="459"/>
        <end position="481"/>
    </location>
</feature>
<organism evidence="15 16">
    <name type="scientific">Littorina saxatilis</name>
    <dbReference type="NCBI Taxonomy" id="31220"/>
    <lineage>
        <taxon>Eukaryota</taxon>
        <taxon>Metazoa</taxon>
        <taxon>Spiralia</taxon>
        <taxon>Lophotrochozoa</taxon>
        <taxon>Mollusca</taxon>
        <taxon>Gastropoda</taxon>
        <taxon>Caenogastropoda</taxon>
        <taxon>Littorinimorpha</taxon>
        <taxon>Littorinoidea</taxon>
        <taxon>Littorinidae</taxon>
        <taxon>Littorina</taxon>
    </lineage>
</organism>
<dbReference type="InterPro" id="IPR002110">
    <property type="entry name" value="Ankyrin_rpt"/>
</dbReference>
<dbReference type="Pfam" id="PF00520">
    <property type="entry name" value="Ion_trans"/>
    <property type="match status" value="1"/>
</dbReference>
<dbReference type="PANTHER" id="PTHR10582">
    <property type="entry name" value="TRANSIENT RECEPTOR POTENTIAL ION CHANNEL PROTEIN"/>
    <property type="match status" value="1"/>
</dbReference>
<feature type="transmembrane region" description="Helical" evidence="13">
    <location>
        <begin position="487"/>
        <end position="507"/>
    </location>
</feature>
<dbReference type="Proteomes" id="UP001374579">
    <property type="component" value="Unassembled WGS sequence"/>
</dbReference>
<feature type="domain" description="Ion transport" evidence="14">
    <location>
        <begin position="496"/>
        <end position="623"/>
    </location>
</feature>
<proteinExistence type="predicted"/>
<accession>A0AAN9C364</accession>
<evidence type="ECO:0000259" key="14">
    <source>
        <dbReference type="Pfam" id="PF00520"/>
    </source>
</evidence>
<keyword evidence="12" id="KW-0407">Ion channel</keyword>
<keyword evidence="7" id="KW-0677">Repeat</keyword>
<evidence type="ECO:0000313" key="15">
    <source>
        <dbReference type="EMBL" id="KAK7116487.1"/>
    </source>
</evidence>
<evidence type="ECO:0000256" key="10">
    <source>
        <dbReference type="ARBA" id="ARBA00023065"/>
    </source>
</evidence>
<dbReference type="InterPro" id="IPR005821">
    <property type="entry name" value="Ion_trans_dom"/>
</dbReference>
<dbReference type="GO" id="GO:0005262">
    <property type="term" value="F:calcium channel activity"/>
    <property type="evidence" value="ECO:0007669"/>
    <property type="project" value="UniProtKB-KW"/>
</dbReference>
<dbReference type="Gene3D" id="1.25.40.20">
    <property type="entry name" value="Ankyrin repeat-containing domain"/>
    <property type="match status" value="1"/>
</dbReference>
<evidence type="ECO:0000256" key="4">
    <source>
        <dbReference type="ARBA" id="ARBA00022568"/>
    </source>
</evidence>
<dbReference type="SUPFAM" id="SSF48403">
    <property type="entry name" value="Ankyrin repeat"/>
    <property type="match status" value="1"/>
</dbReference>
<evidence type="ECO:0000256" key="2">
    <source>
        <dbReference type="ARBA" id="ARBA00022448"/>
    </source>
</evidence>
<keyword evidence="8" id="KW-0106">Calcium</keyword>
<dbReference type="Gene3D" id="1.10.287.70">
    <property type="match status" value="1"/>
</dbReference>
<name>A0AAN9C364_9CAEN</name>
<keyword evidence="11 13" id="KW-0472">Membrane</keyword>
<dbReference type="AlphaFoldDB" id="A0AAN9C364"/>
<keyword evidence="10" id="KW-0406">Ion transport</keyword>
<keyword evidence="5" id="KW-0107">Calcium channel</keyword>
<keyword evidence="3" id="KW-1003">Cell membrane</keyword>
<evidence type="ECO:0000256" key="3">
    <source>
        <dbReference type="ARBA" id="ARBA00022475"/>
    </source>
</evidence>
<keyword evidence="6 13" id="KW-0812">Transmembrane</keyword>
<dbReference type="GO" id="GO:0098703">
    <property type="term" value="P:calcium ion import across plasma membrane"/>
    <property type="evidence" value="ECO:0007669"/>
    <property type="project" value="TreeGrafter"/>
</dbReference>
<dbReference type="EMBL" id="JBAMIC010000001">
    <property type="protein sequence ID" value="KAK7116487.1"/>
    <property type="molecule type" value="Genomic_DNA"/>
</dbReference>
<evidence type="ECO:0000256" key="8">
    <source>
        <dbReference type="ARBA" id="ARBA00022837"/>
    </source>
</evidence>
<dbReference type="InterPro" id="IPR036770">
    <property type="entry name" value="Ankyrin_rpt-contain_sf"/>
</dbReference>
<feature type="transmembrane region" description="Helical" evidence="13">
    <location>
        <begin position="528"/>
        <end position="550"/>
    </location>
</feature>
<comment type="subcellular location">
    <subcellularLocation>
        <location evidence="1">Cell membrane</location>
        <topology evidence="1">Multi-pass membrane protein</topology>
    </subcellularLocation>
</comment>
<feature type="transmembrane region" description="Helical" evidence="13">
    <location>
        <begin position="425"/>
        <end position="447"/>
    </location>
</feature>
<dbReference type="PANTHER" id="PTHR10582:SF2">
    <property type="entry name" value="INACTIVE"/>
    <property type="match status" value="1"/>
</dbReference>
<evidence type="ECO:0000256" key="1">
    <source>
        <dbReference type="ARBA" id="ARBA00004651"/>
    </source>
</evidence>
<dbReference type="SMART" id="SM00248">
    <property type="entry name" value="ANK"/>
    <property type="match status" value="4"/>
</dbReference>